<dbReference type="PaxDb" id="8022-A0A060Z634"/>
<proteinExistence type="predicted"/>
<protein>
    <recommendedName>
        <fullName evidence="1">SAC domain-containing protein</fullName>
    </recommendedName>
</protein>
<dbReference type="GO" id="GO:0043812">
    <property type="term" value="F:phosphatidylinositol-4-phosphate phosphatase activity"/>
    <property type="evidence" value="ECO:0007669"/>
    <property type="project" value="TreeGrafter"/>
</dbReference>
<name>A0A060Z634_ONCMY</name>
<dbReference type="PROSITE" id="PS50275">
    <property type="entry name" value="SAC"/>
    <property type="match status" value="1"/>
</dbReference>
<dbReference type="InterPro" id="IPR002013">
    <property type="entry name" value="SAC_dom"/>
</dbReference>
<gene>
    <name evidence="2" type="ORF">GSONMT00028341001</name>
</gene>
<evidence type="ECO:0000313" key="3">
    <source>
        <dbReference type="Proteomes" id="UP000193380"/>
    </source>
</evidence>
<evidence type="ECO:0000259" key="1">
    <source>
        <dbReference type="PROSITE" id="PS50275"/>
    </source>
</evidence>
<accession>A0A060Z634</accession>
<dbReference type="GO" id="GO:2001135">
    <property type="term" value="P:regulation of endocytic recycling"/>
    <property type="evidence" value="ECO:0007669"/>
    <property type="project" value="TreeGrafter"/>
</dbReference>
<dbReference type="Pfam" id="PF02383">
    <property type="entry name" value="Syja_N"/>
    <property type="match status" value="1"/>
</dbReference>
<dbReference type="PANTHER" id="PTHR45662">
    <property type="entry name" value="PHOSPHATIDYLINOSITIDE PHOSPHATASE SAC1"/>
    <property type="match status" value="1"/>
</dbReference>
<reference evidence="2" key="2">
    <citation type="submission" date="2014-03" db="EMBL/GenBank/DDBJ databases">
        <authorList>
            <person name="Genoscope - CEA"/>
        </authorList>
    </citation>
    <scope>NUCLEOTIDE SEQUENCE</scope>
</reference>
<dbReference type="GO" id="GO:0005769">
    <property type="term" value="C:early endosome"/>
    <property type="evidence" value="ECO:0007669"/>
    <property type="project" value="TreeGrafter"/>
</dbReference>
<dbReference type="PANTHER" id="PTHR45662:SF8">
    <property type="entry name" value="PHOSPHATIDYLINOSITIDE PHOSPHATASE SAC2"/>
    <property type="match status" value="1"/>
</dbReference>
<evidence type="ECO:0000313" key="2">
    <source>
        <dbReference type="EMBL" id="CDQ99568.1"/>
    </source>
</evidence>
<dbReference type="Proteomes" id="UP000193380">
    <property type="component" value="Unassembled WGS sequence"/>
</dbReference>
<dbReference type="STRING" id="8022.A0A060Z634"/>
<reference evidence="2" key="1">
    <citation type="journal article" date="2014" name="Nat. Commun.">
        <title>The rainbow trout genome provides novel insights into evolution after whole-genome duplication in vertebrates.</title>
        <authorList>
            <person name="Berthelot C."/>
            <person name="Brunet F."/>
            <person name="Chalopin D."/>
            <person name="Juanchich A."/>
            <person name="Bernard M."/>
            <person name="Noel B."/>
            <person name="Bento P."/>
            <person name="Da Silva C."/>
            <person name="Labadie K."/>
            <person name="Alberti A."/>
            <person name="Aury J.M."/>
            <person name="Louis A."/>
            <person name="Dehais P."/>
            <person name="Bardou P."/>
            <person name="Montfort J."/>
            <person name="Klopp C."/>
            <person name="Cabau C."/>
            <person name="Gaspin C."/>
            <person name="Thorgaard G.H."/>
            <person name="Boussaha M."/>
            <person name="Quillet E."/>
            <person name="Guyomard R."/>
            <person name="Galiana D."/>
            <person name="Bobe J."/>
            <person name="Volff J.N."/>
            <person name="Genet C."/>
            <person name="Wincker P."/>
            <person name="Jaillon O."/>
            <person name="Roest Crollius H."/>
            <person name="Guiguen Y."/>
        </authorList>
    </citation>
    <scope>NUCLEOTIDE SEQUENCE [LARGE SCALE GENOMIC DNA]</scope>
</reference>
<dbReference type="GO" id="GO:0046856">
    <property type="term" value="P:phosphatidylinositol dephosphorylation"/>
    <property type="evidence" value="ECO:0007669"/>
    <property type="project" value="TreeGrafter"/>
</dbReference>
<dbReference type="GO" id="GO:0045334">
    <property type="term" value="C:clathrin-coated endocytic vesicle"/>
    <property type="evidence" value="ECO:0007669"/>
    <property type="project" value="TreeGrafter"/>
</dbReference>
<dbReference type="AlphaFoldDB" id="A0A060Z634"/>
<feature type="domain" description="SAC" evidence="1">
    <location>
        <begin position="67"/>
        <end position="294"/>
    </location>
</feature>
<feature type="non-terminal residue" evidence="2">
    <location>
        <position position="1"/>
    </location>
</feature>
<dbReference type="EMBL" id="FR948061">
    <property type="protein sequence ID" value="CDQ99568.1"/>
    <property type="molecule type" value="Genomic_DNA"/>
</dbReference>
<sequence length="325" mass="37746">LLLFQLCKKHHFGIDKPEKLAQSPDESKFLMKTLSQIKSNVGAPTKKKVKENKEKERLERRLLDELYKIFMDSDSFYYSMTYDLTNTVQRQGDTEKSNLPLWKQVDDRFFWNKHMVQELIDLQVPEVDFWVTPIIQGFVQVEELVVNYNESPDEEKNSPDTPLQELTCVDDIHPRFTVALISRRSRHRAGMRYKRRGVDTDGHVANFVETEQLIHVHNHSLSFVQSRGSVPVFWSQAGYRYNPRPRLEKGQRDISNPKEELGNNGCVRFKHALSPLWGGWSFLFRANGMVLNVLTLPVQDTGQAKTKARDPPSSYTFPFIIITTC</sequence>
<organism evidence="2 3">
    <name type="scientific">Oncorhynchus mykiss</name>
    <name type="common">Rainbow trout</name>
    <name type="synonym">Salmo gairdneri</name>
    <dbReference type="NCBI Taxonomy" id="8022"/>
    <lineage>
        <taxon>Eukaryota</taxon>
        <taxon>Metazoa</taxon>
        <taxon>Chordata</taxon>
        <taxon>Craniata</taxon>
        <taxon>Vertebrata</taxon>
        <taxon>Euteleostomi</taxon>
        <taxon>Actinopterygii</taxon>
        <taxon>Neopterygii</taxon>
        <taxon>Teleostei</taxon>
        <taxon>Protacanthopterygii</taxon>
        <taxon>Salmoniformes</taxon>
        <taxon>Salmonidae</taxon>
        <taxon>Salmoninae</taxon>
        <taxon>Oncorhynchus</taxon>
    </lineage>
</organism>